<keyword evidence="2" id="KW-0560">Oxidoreductase</keyword>
<dbReference type="Gene3D" id="3.40.50.970">
    <property type="match status" value="1"/>
</dbReference>
<dbReference type="FunFam" id="3.40.50.920:FF:000001">
    <property type="entry name" value="Pyruvate dehydrogenase E1 beta subunit"/>
    <property type="match status" value="1"/>
</dbReference>
<dbReference type="Gene3D" id="3.40.50.920">
    <property type="match status" value="1"/>
</dbReference>
<dbReference type="InterPro" id="IPR009014">
    <property type="entry name" value="Transketo_C/PFOR_II"/>
</dbReference>
<dbReference type="AlphaFoldDB" id="A0A101E4R1"/>
<dbReference type="FunFam" id="3.40.50.970:FF:000001">
    <property type="entry name" value="Pyruvate dehydrogenase E1 beta subunit"/>
    <property type="match status" value="1"/>
</dbReference>
<dbReference type="EMBL" id="DOLB01000022">
    <property type="protein sequence ID" value="HBT48457.1"/>
    <property type="molecule type" value="Genomic_DNA"/>
</dbReference>
<comment type="caution">
    <text evidence="6">The sequence shown here is derived from an EMBL/GenBank/DDBJ whole genome shotgun (WGS) entry which is preliminary data.</text>
</comment>
<evidence type="ECO:0000256" key="2">
    <source>
        <dbReference type="ARBA" id="ARBA00023002"/>
    </source>
</evidence>
<evidence type="ECO:0000256" key="3">
    <source>
        <dbReference type="ARBA" id="ARBA00023052"/>
    </source>
</evidence>
<dbReference type="SUPFAM" id="SSF52922">
    <property type="entry name" value="TK C-terminal domain-like"/>
    <property type="match status" value="1"/>
</dbReference>
<dbReference type="EMBL" id="SLWU01000008">
    <property type="protein sequence ID" value="TCO66955.1"/>
    <property type="molecule type" value="Genomic_DNA"/>
</dbReference>
<dbReference type="SUPFAM" id="SSF52518">
    <property type="entry name" value="Thiamin diphosphate-binding fold (THDP-binding)"/>
    <property type="match status" value="1"/>
</dbReference>
<dbReference type="Proteomes" id="UP000294886">
    <property type="component" value="Unassembled WGS sequence"/>
</dbReference>
<sequence>MRIMTYAEALREALRNEMKRDPRVFLLGEDIGVFGGTFGVTKGLLEEFGEDRVRDTPISETAITGVAIGAAATGMRPVAELMFMDFVTVAMDQLVNQAAKMRYMFGGKITIPMVLRMPAGAGIQAAAQHSQSLEAWFTHVPGLKVVYPSTPKDALGLLISAIRDDNPVVFVEHKVLYSMKGEVPDTNEPIPLGVADVKREGEDVTIVATGLMVHKALKAAEELAKEGIEAEVIDPRTLFPLDKETIYSSLKKTHRIVIVTEEVKRGSWAGELAAMIAEEMFDYLDAQIVRVCALNTPIPFTTVLENVVIPNEVDIIKAVKSIV</sequence>
<dbReference type="CDD" id="cd07036">
    <property type="entry name" value="TPP_PYR_E1-PDHc-beta_like"/>
    <property type="match status" value="1"/>
</dbReference>
<evidence type="ECO:0000313" key="6">
    <source>
        <dbReference type="EMBL" id="TCO66955.1"/>
    </source>
</evidence>
<feature type="domain" description="Transketolase-like pyrimidine-binding" evidence="4">
    <location>
        <begin position="4"/>
        <end position="179"/>
    </location>
</feature>
<dbReference type="PANTHER" id="PTHR43257">
    <property type="entry name" value="PYRUVATE DEHYDROGENASE E1 COMPONENT BETA SUBUNIT"/>
    <property type="match status" value="1"/>
</dbReference>
<dbReference type="PANTHER" id="PTHR43257:SF2">
    <property type="entry name" value="PYRUVATE DEHYDROGENASE E1 COMPONENT SUBUNIT BETA"/>
    <property type="match status" value="1"/>
</dbReference>
<accession>A0A101E4R1</accession>
<protein>
    <submittedName>
        <fullName evidence="5">Alpha-ketoacid dehydrogenase subunit beta</fullName>
    </submittedName>
    <submittedName>
        <fullName evidence="6">Pyruvate dehydrogenase E1 component beta subunit</fullName>
    </submittedName>
</protein>
<evidence type="ECO:0000256" key="1">
    <source>
        <dbReference type="ARBA" id="ARBA00001964"/>
    </source>
</evidence>
<dbReference type="InterPro" id="IPR033248">
    <property type="entry name" value="Transketolase_C"/>
</dbReference>
<reference evidence="5 7" key="1">
    <citation type="journal article" date="2018" name="Nat. Biotechnol.">
        <title>A standardized bacterial taxonomy based on genome phylogeny substantially revises the tree of life.</title>
        <authorList>
            <person name="Parks D.H."/>
            <person name="Chuvochina M."/>
            <person name="Waite D.W."/>
            <person name="Rinke C."/>
            <person name="Skarshewski A."/>
            <person name="Chaumeil P.A."/>
            <person name="Hugenholtz P."/>
        </authorList>
    </citation>
    <scope>NUCLEOTIDE SEQUENCE [LARGE SCALE GENOMIC DNA]</scope>
    <source>
        <strain evidence="5">UBA12544</strain>
    </source>
</reference>
<evidence type="ECO:0000313" key="5">
    <source>
        <dbReference type="EMBL" id="HBT48457.1"/>
    </source>
</evidence>
<evidence type="ECO:0000313" key="8">
    <source>
        <dbReference type="Proteomes" id="UP000294886"/>
    </source>
</evidence>
<dbReference type="Pfam" id="PF02780">
    <property type="entry name" value="Transketolase_C"/>
    <property type="match status" value="1"/>
</dbReference>
<evidence type="ECO:0000313" key="7">
    <source>
        <dbReference type="Proteomes" id="UP000264445"/>
    </source>
</evidence>
<reference evidence="6 8" key="2">
    <citation type="submission" date="2019-03" db="EMBL/GenBank/DDBJ databases">
        <title>Genomic Encyclopedia of Type Strains, Phase IV (KMG-IV): sequencing the most valuable type-strain genomes for metagenomic binning, comparative biology and taxonomic classification.</title>
        <authorList>
            <person name="Goeker M."/>
        </authorList>
    </citation>
    <scope>NUCLEOTIDE SEQUENCE [LARGE SCALE GENOMIC DNA]</scope>
    <source>
        <strain evidence="6 8">DSM 13054</strain>
    </source>
</reference>
<dbReference type="SMART" id="SM00861">
    <property type="entry name" value="Transket_pyr"/>
    <property type="match status" value="1"/>
</dbReference>
<dbReference type="InterPro" id="IPR005475">
    <property type="entry name" value="Transketolase-like_Pyr-bd"/>
</dbReference>
<keyword evidence="3" id="KW-0786">Thiamine pyrophosphate</keyword>
<dbReference type="Pfam" id="PF02779">
    <property type="entry name" value="Transket_pyr"/>
    <property type="match status" value="1"/>
</dbReference>
<name>A0A101E4R1_9THEO</name>
<dbReference type="RefSeq" id="WP_009610613.1">
    <property type="nucleotide sequence ID" value="NZ_DOLB01000022.1"/>
</dbReference>
<evidence type="ECO:0000259" key="4">
    <source>
        <dbReference type="SMART" id="SM00861"/>
    </source>
</evidence>
<organism evidence="6 8">
    <name type="scientific">Caldanaerobacter subterraneus</name>
    <dbReference type="NCBI Taxonomy" id="911092"/>
    <lineage>
        <taxon>Bacteria</taxon>
        <taxon>Bacillati</taxon>
        <taxon>Bacillota</taxon>
        <taxon>Clostridia</taxon>
        <taxon>Thermoanaerobacterales</taxon>
        <taxon>Thermoanaerobacteraceae</taxon>
        <taxon>Caldanaerobacter</taxon>
    </lineage>
</organism>
<gene>
    <name evidence="5" type="ORF">DEA61_01050</name>
    <name evidence="6" type="ORF">EV203_10852</name>
</gene>
<keyword evidence="6" id="KW-0670">Pyruvate</keyword>
<dbReference type="GO" id="GO:0016491">
    <property type="term" value="F:oxidoreductase activity"/>
    <property type="evidence" value="ECO:0007669"/>
    <property type="project" value="UniProtKB-KW"/>
</dbReference>
<dbReference type="InterPro" id="IPR029061">
    <property type="entry name" value="THDP-binding"/>
</dbReference>
<dbReference type="NCBIfam" id="NF006667">
    <property type="entry name" value="PRK09212.1"/>
    <property type="match status" value="1"/>
</dbReference>
<proteinExistence type="predicted"/>
<comment type="cofactor">
    <cofactor evidence="1">
        <name>thiamine diphosphate</name>
        <dbReference type="ChEBI" id="CHEBI:58937"/>
    </cofactor>
</comment>
<dbReference type="Proteomes" id="UP000264445">
    <property type="component" value="Unassembled WGS sequence"/>
</dbReference>